<keyword evidence="1" id="KW-0812">Transmembrane</keyword>
<dbReference type="AlphaFoldDB" id="A0AAW8NQ04"/>
<dbReference type="Proteomes" id="UP001259340">
    <property type="component" value="Unassembled WGS sequence"/>
</dbReference>
<dbReference type="EMBL" id="JAPMLE010000001">
    <property type="protein sequence ID" value="MDR8524860.1"/>
    <property type="molecule type" value="Genomic_DNA"/>
</dbReference>
<evidence type="ECO:0000313" key="2">
    <source>
        <dbReference type="EMBL" id="MDR8524860.1"/>
    </source>
</evidence>
<evidence type="ECO:0000256" key="1">
    <source>
        <dbReference type="SAM" id="Phobius"/>
    </source>
</evidence>
<dbReference type="Proteomes" id="UP001271263">
    <property type="component" value="Unassembled WGS sequence"/>
</dbReference>
<keyword evidence="5" id="KW-1185">Reference proteome</keyword>
<evidence type="ECO:0000313" key="5">
    <source>
        <dbReference type="Proteomes" id="UP001271263"/>
    </source>
</evidence>
<reference evidence="3 5" key="1">
    <citation type="journal article" date="2022" name="bioRxiv">
        <title>Prophages regulate Shewanella fidelis 3313 motility and biofilm formation: implications for gut colonization dynamics in Ciona robusta.</title>
        <authorList>
            <person name="Natarajan O."/>
            <person name="Gibboney S.L."/>
            <person name="Young M.N."/>
            <person name="Lim S.J."/>
            <person name="Pluta N."/>
            <person name="Atkinson C.G."/>
            <person name="Leigh B.A."/>
            <person name="Liberti A."/>
            <person name="Kees E.D."/>
            <person name="Breitbart M."/>
            <person name="Gralnick J.A."/>
            <person name="Dishaw L.J."/>
        </authorList>
    </citation>
    <scope>NUCLEOTIDE SEQUENCE [LARGE SCALE GENOMIC DNA]</scope>
    <source>
        <strain evidence="3 5">JG4066</strain>
    </source>
</reference>
<reference evidence="2" key="2">
    <citation type="submission" date="2022-11" db="EMBL/GenBank/DDBJ databases">
        <title>Prophages regulate Shewanella fidelis motility and biofilm formation: implications for gut colonization dynamics in Ciona robusta.</title>
        <authorList>
            <person name="Natarajan O."/>
            <person name="Gibboney S.L."/>
            <person name="Young M.N."/>
            <person name="Lim S.J."/>
            <person name="Pluta N."/>
            <person name="Atkinson C.G.F."/>
            <person name="Leigh B.A."/>
            <person name="Liberti A."/>
            <person name="Kees E."/>
            <person name="Breitbart M."/>
            <person name="Gralnick J."/>
            <person name="Dishaw L.J."/>
        </authorList>
    </citation>
    <scope>NUCLEOTIDE SEQUENCE</scope>
    <source>
        <strain evidence="2">3313</strain>
    </source>
</reference>
<name>A0AAW8NQ04_9GAMM</name>
<protein>
    <submittedName>
        <fullName evidence="2">Uncharacterized protein</fullName>
    </submittedName>
</protein>
<evidence type="ECO:0000313" key="3">
    <source>
        <dbReference type="EMBL" id="MDW4822942.1"/>
    </source>
</evidence>
<feature type="transmembrane region" description="Helical" evidence="1">
    <location>
        <begin position="6"/>
        <end position="30"/>
    </location>
</feature>
<gene>
    <name evidence="2" type="ORF">OS133_14665</name>
    <name evidence="3" type="ORF">OS134_02525</name>
</gene>
<dbReference type="EMBL" id="JAPMLD010000001">
    <property type="protein sequence ID" value="MDW4822942.1"/>
    <property type="molecule type" value="Genomic_DNA"/>
</dbReference>
<comment type="caution">
    <text evidence="2">The sequence shown here is derived from an EMBL/GenBank/DDBJ whole genome shotgun (WGS) entry which is preliminary data.</text>
</comment>
<keyword evidence="1" id="KW-1133">Transmembrane helix</keyword>
<accession>A0AAW8NQ04</accession>
<keyword evidence="1" id="KW-0472">Membrane</keyword>
<sequence length="41" mass="4485">MDFIRHVPALFSLVAGVVIVECAVVILGLFTKRLTQLVTQS</sequence>
<dbReference type="RefSeq" id="WP_310655254.1">
    <property type="nucleotide sequence ID" value="NZ_JAPMLA010000002.1"/>
</dbReference>
<proteinExistence type="predicted"/>
<evidence type="ECO:0000313" key="4">
    <source>
        <dbReference type="Proteomes" id="UP001259340"/>
    </source>
</evidence>
<organism evidence="2 4">
    <name type="scientific">Shewanella fidelis</name>
    <dbReference type="NCBI Taxonomy" id="173509"/>
    <lineage>
        <taxon>Bacteria</taxon>
        <taxon>Pseudomonadati</taxon>
        <taxon>Pseudomonadota</taxon>
        <taxon>Gammaproteobacteria</taxon>
        <taxon>Alteromonadales</taxon>
        <taxon>Shewanellaceae</taxon>
        <taxon>Shewanella</taxon>
    </lineage>
</organism>